<proteinExistence type="predicted"/>
<sequence>MRRECKNSFNKTFYVVEHSQELDIVDTLWYGYASPTDLRQAMEAGLEVLEQTNCAYKLNDNTQFTGPWKEAVKWLEKEWLPRAMKAGLCCLAHVANADSLAEESGKAMEISLIGRKLIYRMFHSRTEALAWLKTCQVEKVCVEQ</sequence>
<keyword evidence="2" id="KW-1185">Reference proteome</keyword>
<dbReference type="RefSeq" id="WP_186641518.1">
    <property type="nucleotide sequence ID" value="NZ_JACOAF010000044.1"/>
</dbReference>
<evidence type="ECO:0000313" key="2">
    <source>
        <dbReference type="Proteomes" id="UP000659698"/>
    </source>
</evidence>
<gene>
    <name evidence="1" type="ORF">H7U12_20285</name>
</gene>
<name>A0ABR6VYL1_9BACT</name>
<dbReference type="EMBL" id="JACOAF010000044">
    <property type="protein sequence ID" value="MBC3542040.1"/>
    <property type="molecule type" value="Genomic_DNA"/>
</dbReference>
<reference evidence="1 2" key="1">
    <citation type="journal article" date="2019" name="Int. J. Syst. Evol. Microbiol.">
        <title>Rufibacter sediminis sp. nov., isolated from freshwater lake sediment.</title>
        <authorList>
            <person name="Qu J.H."/>
            <person name="Zhang L.J."/>
            <person name="Fu Y.H."/>
            <person name="Li H.F."/>
        </authorList>
    </citation>
    <scope>NUCLEOTIDE SEQUENCE [LARGE SCALE GENOMIC DNA]</scope>
    <source>
        <strain evidence="1 2">H-1</strain>
    </source>
</reference>
<evidence type="ECO:0008006" key="3">
    <source>
        <dbReference type="Google" id="ProtNLM"/>
    </source>
</evidence>
<dbReference type="Proteomes" id="UP000659698">
    <property type="component" value="Unassembled WGS sequence"/>
</dbReference>
<accession>A0ABR6VYL1</accession>
<protein>
    <recommendedName>
        <fullName evidence="3">STAS/SEC14 domain-containing protein</fullName>
    </recommendedName>
</protein>
<organism evidence="1 2">
    <name type="scientific">Rufibacter sediminis</name>
    <dbReference type="NCBI Taxonomy" id="2762756"/>
    <lineage>
        <taxon>Bacteria</taxon>
        <taxon>Pseudomonadati</taxon>
        <taxon>Bacteroidota</taxon>
        <taxon>Cytophagia</taxon>
        <taxon>Cytophagales</taxon>
        <taxon>Hymenobacteraceae</taxon>
        <taxon>Rufibacter</taxon>
    </lineage>
</organism>
<comment type="caution">
    <text evidence="1">The sequence shown here is derived from an EMBL/GenBank/DDBJ whole genome shotgun (WGS) entry which is preliminary data.</text>
</comment>
<evidence type="ECO:0000313" key="1">
    <source>
        <dbReference type="EMBL" id="MBC3542040.1"/>
    </source>
</evidence>